<accession>A0A6P2BMR8</accession>
<feature type="domain" description="ARB-07466-like C-terminal" evidence="2">
    <location>
        <begin position="148"/>
        <end position="256"/>
    </location>
</feature>
<evidence type="ECO:0000313" key="4">
    <source>
        <dbReference type="Proteomes" id="UP000460272"/>
    </source>
</evidence>
<comment type="caution">
    <text evidence="3">The sequence shown here is derived from an EMBL/GenBank/DDBJ whole genome shotgun (WGS) entry which is preliminary data.</text>
</comment>
<proteinExistence type="predicted"/>
<dbReference type="InterPro" id="IPR058593">
    <property type="entry name" value="ARB_07466-like_C"/>
</dbReference>
<sequence>MESRAAQLSKQYRGQLDILTGSETAAKAAAARVALLDRRFAAVHRELARFAAASYEGAPASQALAAFLDGGDPSRVLSGSALVEYLVQQRAARQQEQQRLIAAEERAKQAAQAKVSRLRQLLATLVGQQQRVKRLLDQFRPQSPTIGDNITPRMREVRDEIDRRFGPFSAIGCYRPGNDGEHPLGRACDFMLSSGGVMPAAANIQLGYDIAAWAQANASRLGIMYIIYRQRIWDVRMGSAGWVPMEDRGSITANHYDHVHISVF</sequence>
<organism evidence="3 4">
    <name type="scientific">Trebonia kvetii</name>
    <dbReference type="NCBI Taxonomy" id="2480626"/>
    <lineage>
        <taxon>Bacteria</taxon>
        <taxon>Bacillati</taxon>
        <taxon>Actinomycetota</taxon>
        <taxon>Actinomycetes</taxon>
        <taxon>Streptosporangiales</taxon>
        <taxon>Treboniaceae</taxon>
        <taxon>Trebonia</taxon>
    </lineage>
</organism>
<dbReference type="AlphaFoldDB" id="A0A6P2BMR8"/>
<dbReference type="EMBL" id="RPFW01000009">
    <property type="protein sequence ID" value="TVZ00262.1"/>
    <property type="molecule type" value="Genomic_DNA"/>
</dbReference>
<feature type="coiled-coil region" evidence="1">
    <location>
        <begin position="86"/>
        <end position="138"/>
    </location>
</feature>
<protein>
    <recommendedName>
        <fullName evidence="2">ARB-07466-like C-terminal domain-containing protein</fullName>
    </recommendedName>
</protein>
<evidence type="ECO:0000256" key="1">
    <source>
        <dbReference type="SAM" id="Coils"/>
    </source>
</evidence>
<keyword evidence="4" id="KW-1185">Reference proteome</keyword>
<evidence type="ECO:0000313" key="3">
    <source>
        <dbReference type="EMBL" id="TVZ00262.1"/>
    </source>
</evidence>
<evidence type="ECO:0000259" key="2">
    <source>
        <dbReference type="Pfam" id="PF26571"/>
    </source>
</evidence>
<reference evidence="3 4" key="1">
    <citation type="submission" date="2018-11" db="EMBL/GenBank/DDBJ databases">
        <title>Trebonia kvetii gen.nov., sp.nov., a novel acidophilic actinobacterium, and proposal of the new actinobacterial family Treboniaceae fam. nov.</title>
        <authorList>
            <person name="Rapoport D."/>
            <person name="Sagova-Mareckova M."/>
            <person name="Sedlacek I."/>
            <person name="Provaznik J."/>
            <person name="Kralova S."/>
            <person name="Pavlinic D."/>
            <person name="Benes V."/>
            <person name="Kopecky J."/>
        </authorList>
    </citation>
    <scope>NUCLEOTIDE SEQUENCE [LARGE SCALE GENOMIC DNA]</scope>
    <source>
        <strain evidence="3 4">15Tr583</strain>
    </source>
</reference>
<keyword evidence="1" id="KW-0175">Coiled coil</keyword>
<dbReference type="Proteomes" id="UP000460272">
    <property type="component" value="Unassembled WGS sequence"/>
</dbReference>
<dbReference type="RefSeq" id="WP_145860921.1">
    <property type="nucleotide sequence ID" value="NZ_RPFW01000009.1"/>
</dbReference>
<dbReference type="Pfam" id="PF26571">
    <property type="entry name" value="VldE"/>
    <property type="match status" value="1"/>
</dbReference>
<gene>
    <name evidence="3" type="ORF">EAS64_37050</name>
</gene>
<dbReference type="OrthoDB" id="2989771at2"/>
<name>A0A6P2BMR8_9ACTN</name>